<gene>
    <name evidence="4" type="ORF">MNOR_LOCUS3049</name>
</gene>
<dbReference type="GO" id="GO:0046854">
    <property type="term" value="P:phosphatidylinositol phosphate biosynthetic process"/>
    <property type="evidence" value="ECO:0007669"/>
    <property type="project" value="InterPro"/>
</dbReference>
<keyword evidence="5" id="KW-1185">Reference proteome</keyword>
<dbReference type="GO" id="GO:0048015">
    <property type="term" value="P:phosphatidylinositol-mediated signaling"/>
    <property type="evidence" value="ECO:0007669"/>
    <property type="project" value="TreeGrafter"/>
</dbReference>
<accession>A0AAV2PT11</accession>
<dbReference type="EMBL" id="CAXKWB010001001">
    <property type="protein sequence ID" value="CAL4063043.1"/>
    <property type="molecule type" value="Genomic_DNA"/>
</dbReference>
<dbReference type="SMART" id="SM00145">
    <property type="entry name" value="PI3Ka"/>
    <property type="match status" value="1"/>
</dbReference>
<comment type="caution">
    <text evidence="4">The sequence shown here is derived from an EMBL/GenBank/DDBJ whole genome shotgun (WGS) entry which is preliminary data.</text>
</comment>
<evidence type="ECO:0000313" key="5">
    <source>
        <dbReference type="Proteomes" id="UP001497623"/>
    </source>
</evidence>
<dbReference type="Gene3D" id="1.25.40.70">
    <property type="entry name" value="Phosphatidylinositol 3-kinase, accessory domain (PIK)"/>
    <property type="match status" value="1"/>
</dbReference>
<dbReference type="Pfam" id="PF00613">
    <property type="entry name" value="PI3Ka"/>
    <property type="match status" value="1"/>
</dbReference>
<evidence type="ECO:0000256" key="1">
    <source>
        <dbReference type="ARBA" id="ARBA00006209"/>
    </source>
</evidence>
<dbReference type="Pfam" id="PF19274">
    <property type="entry name" value="PI4K_N"/>
    <property type="match status" value="1"/>
</dbReference>
<protein>
    <recommendedName>
        <fullName evidence="2">1-phosphatidylinositol 4-kinase</fullName>
        <ecNumber evidence="2">2.7.1.67</ecNumber>
    </recommendedName>
</protein>
<feature type="domain" description="PIK helical" evidence="3">
    <location>
        <begin position="351"/>
        <end position="532"/>
    </location>
</feature>
<dbReference type="GO" id="GO:0005737">
    <property type="term" value="C:cytoplasm"/>
    <property type="evidence" value="ECO:0007669"/>
    <property type="project" value="TreeGrafter"/>
</dbReference>
<name>A0AAV2PT11_MEGNR</name>
<dbReference type="InterPro" id="IPR001263">
    <property type="entry name" value="PI3K_accessory_dom"/>
</dbReference>
<dbReference type="GO" id="GO:0004430">
    <property type="term" value="F:1-phosphatidylinositol 4-kinase activity"/>
    <property type="evidence" value="ECO:0007669"/>
    <property type="project" value="TreeGrafter"/>
</dbReference>
<dbReference type="PROSITE" id="PS51545">
    <property type="entry name" value="PIK_HELICAL"/>
    <property type="match status" value="1"/>
</dbReference>
<comment type="similarity">
    <text evidence="1">Belongs to the PI3/PI4-kinase family. Type III PI4K subfamily.</text>
</comment>
<dbReference type="InterPro" id="IPR045495">
    <property type="entry name" value="PI4K_N"/>
</dbReference>
<dbReference type="InterPro" id="IPR042236">
    <property type="entry name" value="PI3K_accessory_sf"/>
</dbReference>
<evidence type="ECO:0000313" key="4">
    <source>
        <dbReference type="EMBL" id="CAL4063043.1"/>
    </source>
</evidence>
<dbReference type="EC" id="2.7.1.67" evidence="2"/>
<dbReference type="PANTHER" id="PTHR10048:SF15">
    <property type="entry name" value="PHOSPHATIDYLINOSITOL 4-KINASE ALPHA"/>
    <property type="match status" value="1"/>
</dbReference>
<feature type="non-terminal residue" evidence="4">
    <location>
        <position position="672"/>
    </location>
</feature>
<dbReference type="FunFam" id="1.25.40.70:FF:000011">
    <property type="entry name" value="Phosphatidylinositol 4-kinase alpha"/>
    <property type="match status" value="1"/>
</dbReference>
<dbReference type="InterPro" id="IPR015433">
    <property type="entry name" value="PI3/4_kinase"/>
</dbReference>
<feature type="non-terminal residue" evidence="4">
    <location>
        <position position="1"/>
    </location>
</feature>
<dbReference type="AlphaFoldDB" id="A0AAV2PT11"/>
<dbReference type="InterPro" id="IPR016024">
    <property type="entry name" value="ARM-type_fold"/>
</dbReference>
<reference evidence="4 5" key="1">
    <citation type="submission" date="2024-05" db="EMBL/GenBank/DDBJ databases">
        <authorList>
            <person name="Wallberg A."/>
        </authorList>
    </citation>
    <scope>NUCLEOTIDE SEQUENCE [LARGE SCALE GENOMIC DNA]</scope>
</reference>
<dbReference type="GO" id="GO:0005886">
    <property type="term" value="C:plasma membrane"/>
    <property type="evidence" value="ECO:0007669"/>
    <property type="project" value="TreeGrafter"/>
</dbReference>
<dbReference type="Proteomes" id="UP001497623">
    <property type="component" value="Unassembled WGS sequence"/>
</dbReference>
<evidence type="ECO:0000259" key="3">
    <source>
        <dbReference type="PROSITE" id="PS51545"/>
    </source>
</evidence>
<dbReference type="PANTHER" id="PTHR10048">
    <property type="entry name" value="PHOSPHATIDYLINOSITOL KINASE"/>
    <property type="match status" value="1"/>
</dbReference>
<dbReference type="SUPFAM" id="SSF48371">
    <property type="entry name" value="ARM repeat"/>
    <property type="match status" value="1"/>
</dbReference>
<evidence type="ECO:0000256" key="2">
    <source>
        <dbReference type="ARBA" id="ARBA00012169"/>
    </source>
</evidence>
<organism evidence="4 5">
    <name type="scientific">Meganyctiphanes norvegica</name>
    <name type="common">Northern krill</name>
    <name type="synonym">Thysanopoda norvegica</name>
    <dbReference type="NCBI Taxonomy" id="48144"/>
    <lineage>
        <taxon>Eukaryota</taxon>
        <taxon>Metazoa</taxon>
        <taxon>Ecdysozoa</taxon>
        <taxon>Arthropoda</taxon>
        <taxon>Crustacea</taxon>
        <taxon>Multicrustacea</taxon>
        <taxon>Malacostraca</taxon>
        <taxon>Eumalacostraca</taxon>
        <taxon>Eucarida</taxon>
        <taxon>Euphausiacea</taxon>
        <taxon>Euphausiidae</taxon>
        <taxon>Meganyctiphanes</taxon>
    </lineage>
</organism>
<proteinExistence type="inferred from homology"/>
<sequence length="672" mass="76648">SILISIDRLHRGLLRCICTSCLDLFTDDALENSIACWQWVLSARHDLTLPFMQEMIASWQESVDRHIGLFEKQVEEVDPLAAYEGCKLEPKAPNVGPHDIWIKFICERIEIAKYDSDAQVAMFAGLFHRTLNMTVGSQESKINRHIGAIGTRFRLLSCCLTLIQGDALPKSLSKNVLRERIYSACLDYFCSARSYPTQRPAQLQEDVNALLNFWNSLHADKKYLKTSHIGDFSSYQYSGGATLSPSIASDLRSTSGEFVMTNTGWINTVPLSSNTSTLSKRSSRSKRLVNPDIYVKDYLKKRALILSLLAVEIQRLKVWLQPPRPTGTGGEVTTPQEEALVKWLSGSFNSGKAWSGNTNLAWSIAPALAVYLPTRNRCIHRLDKDLVLLTVCKPIITLWLNDAIKLLLLTFHVLEFNQELNYMLTWAAVPPVKALAYFSRQYPPHPITAQYAVRVLSHYPSDTVLFYIPQLAQSLRYDTMGYVAEYIKVSGKRSQLLMHQLIWNMETNKYRDEDALEKDDQTHTVMRKMTIVLSADRSQPLNIIWERQAVHSAKLTNIIPIILRQQYCLTGKSVSKLEAVHSRLLNMLFYLFYMPDNCLKVRAQMASAGKSQCLKSPNGKRRQITMFEWKIIMFEGKSLSLIIRAWQITMFEGQNPNGKRRAIQVMIYKAIF</sequence>